<accession>A0ABQ1I4A9</accession>
<dbReference type="PANTHER" id="PTHR30222:SF12">
    <property type="entry name" value="NORSPERMIDINE SENSOR"/>
    <property type="match status" value="1"/>
</dbReference>
<organism evidence="7 8">
    <name type="scientific">Agarivorans gilvus</name>
    <dbReference type="NCBI Taxonomy" id="680279"/>
    <lineage>
        <taxon>Bacteria</taxon>
        <taxon>Pseudomonadati</taxon>
        <taxon>Pseudomonadota</taxon>
        <taxon>Gammaproteobacteria</taxon>
        <taxon>Alteromonadales</taxon>
        <taxon>Alteromonadaceae</taxon>
        <taxon>Agarivorans</taxon>
    </lineage>
</organism>
<dbReference type="InterPro" id="IPR006059">
    <property type="entry name" value="SBP"/>
</dbReference>
<evidence type="ECO:0000256" key="1">
    <source>
        <dbReference type="ARBA" id="ARBA00004418"/>
    </source>
</evidence>
<evidence type="ECO:0000313" key="7">
    <source>
        <dbReference type="EMBL" id="GGB13141.1"/>
    </source>
</evidence>
<proteinExistence type="inferred from homology"/>
<dbReference type="Proteomes" id="UP000651977">
    <property type="component" value="Unassembled WGS sequence"/>
</dbReference>
<protein>
    <recommendedName>
        <fullName evidence="5">Putrescine-binding periplasmic protein</fullName>
    </recommendedName>
</protein>
<keyword evidence="8" id="KW-1185">Reference proteome</keyword>
<evidence type="ECO:0000256" key="6">
    <source>
        <dbReference type="SAM" id="SignalP"/>
    </source>
</evidence>
<dbReference type="PANTHER" id="PTHR30222">
    <property type="entry name" value="SPERMIDINE/PUTRESCINE-BINDING PERIPLASMIC PROTEIN"/>
    <property type="match status" value="1"/>
</dbReference>
<dbReference type="EMBL" id="BMDY01000018">
    <property type="protein sequence ID" value="GGB13141.1"/>
    <property type="molecule type" value="Genomic_DNA"/>
</dbReference>
<evidence type="ECO:0000256" key="5">
    <source>
        <dbReference type="PIRNR" id="PIRNR019574"/>
    </source>
</evidence>
<dbReference type="Gene3D" id="3.40.190.10">
    <property type="entry name" value="Periplasmic binding protein-like II"/>
    <property type="match status" value="2"/>
</dbReference>
<evidence type="ECO:0000256" key="2">
    <source>
        <dbReference type="ARBA" id="ARBA00022448"/>
    </source>
</evidence>
<reference evidence="8" key="1">
    <citation type="journal article" date="2019" name="Int. J. Syst. Evol. Microbiol.">
        <title>The Global Catalogue of Microorganisms (GCM) 10K type strain sequencing project: providing services to taxonomists for standard genome sequencing and annotation.</title>
        <authorList>
            <consortium name="The Broad Institute Genomics Platform"/>
            <consortium name="The Broad Institute Genome Sequencing Center for Infectious Disease"/>
            <person name="Wu L."/>
            <person name="Ma J."/>
        </authorList>
    </citation>
    <scope>NUCLEOTIDE SEQUENCE [LARGE SCALE GENOMIC DNA]</scope>
    <source>
        <strain evidence="8">CGMCC 1.10131</strain>
    </source>
</reference>
<dbReference type="PIRSF" id="PIRSF019574">
    <property type="entry name" value="Periplasmic_polyamine_BP"/>
    <property type="match status" value="1"/>
</dbReference>
<evidence type="ECO:0000256" key="3">
    <source>
        <dbReference type="ARBA" id="ARBA00022729"/>
    </source>
</evidence>
<dbReference type="SUPFAM" id="SSF53850">
    <property type="entry name" value="Periplasmic binding protein-like II"/>
    <property type="match status" value="1"/>
</dbReference>
<keyword evidence="2 5" id="KW-0813">Transport</keyword>
<gene>
    <name evidence="7" type="ORF">GCM10007414_28090</name>
</gene>
<comment type="similarity">
    <text evidence="5">Belongs to the bacterial solute-binding protein PotD/PotF family.</text>
</comment>
<comment type="subcellular location">
    <subcellularLocation>
        <location evidence="1 5">Periplasm</location>
    </subcellularLocation>
</comment>
<dbReference type="PRINTS" id="PR00909">
    <property type="entry name" value="SPERMDNBNDNG"/>
</dbReference>
<dbReference type="Pfam" id="PF13416">
    <property type="entry name" value="SBP_bac_8"/>
    <property type="match status" value="1"/>
</dbReference>
<comment type="function">
    <text evidence="5">Required for the activity of the bacterial periplasmic transport system of putrescine.</text>
</comment>
<evidence type="ECO:0000313" key="8">
    <source>
        <dbReference type="Proteomes" id="UP000651977"/>
    </source>
</evidence>
<sequence>MNRINMALVSLLALSTSGVIAQEEKVLNVYNWTEYIAEDTISEFEKETGIKVIYDVFDSNEVLEAKLLSGSTGFDIVSPSHDFYARQITAGVYQKLDRSKLTNWDNLDPKLLATLENYDPGNQYGIPYMWGTTGIGYNVNKVKEILGEDADLNSWSLVFDPAIVSQLSQCGVAFLDAPSEVVAAMLNYMGKNPNSSKPGDYQGEIEDLMEQLRPHVRYFHSSQYINDLASGDICVAIGWSGDVLMAGDRAAEADNGVELEYIIPKEGAGVWFDMFAIPKDAKHPENAHAFINYILRPEVIAKVTDYVWYANPNTKATALIDPEIAAHEGIYPSEEAAEHLYGFMSIPPRVERVRTRLWTKFKTGR</sequence>
<dbReference type="InterPro" id="IPR001188">
    <property type="entry name" value="Sperm_putr-bd"/>
</dbReference>
<evidence type="ECO:0000256" key="4">
    <source>
        <dbReference type="ARBA" id="ARBA00022764"/>
    </source>
</evidence>
<feature type="signal peptide" evidence="6">
    <location>
        <begin position="1"/>
        <end position="21"/>
    </location>
</feature>
<keyword evidence="4 5" id="KW-0574">Periplasm</keyword>
<feature type="chain" id="PRO_5047085272" description="Putrescine-binding periplasmic protein" evidence="6">
    <location>
        <begin position="22"/>
        <end position="365"/>
    </location>
</feature>
<dbReference type="CDD" id="cd13659">
    <property type="entry name" value="PBP2_PotF"/>
    <property type="match status" value="1"/>
</dbReference>
<keyword evidence="3 6" id="KW-0732">Signal</keyword>
<name>A0ABQ1I4A9_9ALTE</name>
<dbReference type="RefSeq" id="WP_373869480.1">
    <property type="nucleotide sequence ID" value="NZ_BMDY01000018.1"/>
</dbReference>
<comment type="caution">
    <text evidence="7">The sequence shown here is derived from an EMBL/GenBank/DDBJ whole genome shotgun (WGS) entry which is preliminary data.</text>
</comment>